<accession>A0A480AQ68</accession>
<dbReference type="PANTHER" id="PTHR36437:SF2">
    <property type="entry name" value="GLYOXALASE_BLEOMYCIN RESISTANCE PROTEIN_DIOXYGENASE"/>
    <property type="match status" value="1"/>
</dbReference>
<evidence type="ECO:0000313" key="3">
    <source>
        <dbReference type="EMBL" id="GCL61825.1"/>
    </source>
</evidence>
<dbReference type="EMBL" id="BJCL01000002">
    <property type="protein sequence ID" value="GCL61825.1"/>
    <property type="molecule type" value="Genomic_DNA"/>
</dbReference>
<protein>
    <recommendedName>
        <fullName evidence="2">VOC domain-containing protein</fullName>
    </recommendedName>
</protein>
<reference evidence="4" key="1">
    <citation type="submission" date="2019-03" db="EMBL/GenBank/DDBJ databases">
        <title>Aquabacterium pictum sp.nov., the first bacteriochlorophyll a-containing freshwater bacterium in the genus Aquabacterium of the class Betaproteobacteria.</title>
        <authorList>
            <person name="Hirose S."/>
            <person name="Tank M."/>
            <person name="Hara E."/>
            <person name="Tamaki H."/>
            <person name="Takaichi S."/>
            <person name="Haruta S."/>
            <person name="Hanada S."/>
        </authorList>
    </citation>
    <scope>NUCLEOTIDE SEQUENCE [LARGE SCALE GENOMIC DNA]</scope>
    <source>
        <strain evidence="4">W35</strain>
    </source>
</reference>
<dbReference type="CDD" id="cd07263">
    <property type="entry name" value="VOC_like"/>
    <property type="match status" value="1"/>
</dbReference>
<dbReference type="InterPro" id="IPR004360">
    <property type="entry name" value="Glyas_Fos-R_dOase_dom"/>
</dbReference>
<dbReference type="Pfam" id="PF00903">
    <property type="entry name" value="Glyoxalase"/>
    <property type="match status" value="1"/>
</dbReference>
<proteinExistence type="predicted"/>
<dbReference type="RefSeq" id="WP_137731592.1">
    <property type="nucleotide sequence ID" value="NZ_BJCL01000002.1"/>
</dbReference>
<dbReference type="AlphaFoldDB" id="A0A480AQ68"/>
<evidence type="ECO:0000256" key="1">
    <source>
        <dbReference type="SAM" id="MobiDB-lite"/>
    </source>
</evidence>
<dbReference type="PANTHER" id="PTHR36437">
    <property type="entry name" value="GLYOXALASE/BLEOMYCIN RESISTANCE PROTEIN/DIOXYGENASE"/>
    <property type="match status" value="1"/>
</dbReference>
<dbReference type="SUPFAM" id="SSF54593">
    <property type="entry name" value="Glyoxalase/Bleomycin resistance protein/Dihydroxybiphenyl dioxygenase"/>
    <property type="match status" value="1"/>
</dbReference>
<feature type="compositionally biased region" description="Pro residues" evidence="1">
    <location>
        <begin position="162"/>
        <end position="177"/>
    </location>
</feature>
<dbReference type="Gene3D" id="3.10.180.10">
    <property type="entry name" value="2,3-Dihydroxybiphenyl 1,2-Dioxygenase, domain 1"/>
    <property type="match status" value="1"/>
</dbReference>
<dbReference type="OrthoDB" id="9797663at2"/>
<feature type="region of interest" description="Disordered" evidence="1">
    <location>
        <begin position="158"/>
        <end position="177"/>
    </location>
</feature>
<name>A0A480AQ68_9BURK</name>
<dbReference type="Proteomes" id="UP000301751">
    <property type="component" value="Unassembled WGS sequence"/>
</dbReference>
<evidence type="ECO:0000313" key="4">
    <source>
        <dbReference type="Proteomes" id="UP000301751"/>
    </source>
</evidence>
<evidence type="ECO:0000259" key="2">
    <source>
        <dbReference type="PROSITE" id="PS51819"/>
    </source>
</evidence>
<dbReference type="InterPro" id="IPR029068">
    <property type="entry name" value="Glyas_Bleomycin-R_OHBP_Dase"/>
</dbReference>
<feature type="domain" description="VOC" evidence="2">
    <location>
        <begin position="5"/>
        <end position="129"/>
    </location>
</feature>
<organism evidence="3 4">
    <name type="scientific">Pseudaquabacterium pictum</name>
    <dbReference type="NCBI Taxonomy" id="2315236"/>
    <lineage>
        <taxon>Bacteria</taxon>
        <taxon>Pseudomonadati</taxon>
        <taxon>Pseudomonadota</taxon>
        <taxon>Betaproteobacteria</taxon>
        <taxon>Burkholderiales</taxon>
        <taxon>Sphaerotilaceae</taxon>
        <taxon>Pseudaquabacterium</taxon>
    </lineage>
</organism>
<comment type="caution">
    <text evidence="3">The sequence shown here is derived from an EMBL/GenBank/DDBJ whole genome shotgun (WGS) entry which is preliminary data.</text>
</comment>
<sequence length="177" mass="19331">MTSSRLALFALLVADHDDAIDFFTRALRFRLVEDTDQGGGKRWVVVAPPGGQGGALLLARAVTERQRAQVGEQFGGRVGLFLETDDFAAQHAHMLAHGVRFAEAPRHEAYGTVAVFEDLCGNRWDLIQRRLAGLRHAGGIAARCRHSCGVWRPARSGYWGHPSPPSRPPCADPTPAR</sequence>
<dbReference type="PROSITE" id="PS51819">
    <property type="entry name" value="VOC"/>
    <property type="match status" value="1"/>
</dbReference>
<gene>
    <name evidence="3" type="ORF">AQPW35_09060</name>
</gene>
<keyword evidence="4" id="KW-1185">Reference proteome</keyword>
<dbReference type="InterPro" id="IPR037523">
    <property type="entry name" value="VOC_core"/>
</dbReference>